<evidence type="ECO:0000313" key="2">
    <source>
        <dbReference type="Proteomes" id="UP000663671"/>
    </source>
</evidence>
<dbReference type="VEuPathDB" id="FungiDB:I7I51_05533"/>
<organism evidence="1 2">
    <name type="scientific">Ajellomyces capsulatus</name>
    <name type="common">Darling's disease fungus</name>
    <name type="synonym">Histoplasma capsulatum</name>
    <dbReference type="NCBI Taxonomy" id="5037"/>
    <lineage>
        <taxon>Eukaryota</taxon>
        <taxon>Fungi</taxon>
        <taxon>Dikarya</taxon>
        <taxon>Ascomycota</taxon>
        <taxon>Pezizomycotina</taxon>
        <taxon>Eurotiomycetes</taxon>
        <taxon>Eurotiomycetidae</taxon>
        <taxon>Onygenales</taxon>
        <taxon>Ajellomycetaceae</taxon>
        <taxon>Histoplasma</taxon>
    </lineage>
</organism>
<dbReference type="AlphaFoldDB" id="A0A8A1M8E1"/>
<proteinExistence type="predicted"/>
<accession>A0A8A1M8E1</accession>
<sequence>MHLLTVSDAYFYGHTDNSSSNPIDSGLGYTTQHIALVQLENGIVSKTPPSVTRWEIVNAQNTQRIRFPECSNQASNSDQSRFRADFELALRIQLSSQVIRALFSFRTWRLGFTNTDAHLTVLVTTRRFISRTSKNYLSSLQTVRIRNRSSARRELHTIYPLLVSQASSVG</sequence>
<evidence type="ECO:0000313" key="1">
    <source>
        <dbReference type="EMBL" id="QSS60732.1"/>
    </source>
</evidence>
<protein>
    <submittedName>
        <fullName evidence="1">Uncharacterized protein</fullName>
    </submittedName>
</protein>
<gene>
    <name evidence="1" type="ORF">I7I51_05533</name>
</gene>
<dbReference type="EMBL" id="CP069110">
    <property type="protein sequence ID" value="QSS60732.1"/>
    <property type="molecule type" value="Genomic_DNA"/>
</dbReference>
<reference evidence="1" key="1">
    <citation type="submission" date="2021-01" db="EMBL/GenBank/DDBJ databases">
        <title>Chromosome-level genome assembly of a human fungal pathogen reveals clustering of transcriptionally co-regulated genes.</title>
        <authorList>
            <person name="Voorhies M."/>
            <person name="Cohen S."/>
            <person name="Shea T.P."/>
            <person name="Petrus S."/>
            <person name="Munoz J.F."/>
            <person name="Poplawski S."/>
            <person name="Goldman W.E."/>
            <person name="Michael T."/>
            <person name="Cuomo C.A."/>
            <person name="Sil A."/>
            <person name="Beyhan S."/>
        </authorList>
    </citation>
    <scope>NUCLEOTIDE SEQUENCE</scope>
    <source>
        <strain evidence="1">WU24</strain>
    </source>
</reference>
<name>A0A8A1M8E1_AJECA</name>
<dbReference type="Proteomes" id="UP000663671">
    <property type="component" value="Chromosome 4"/>
</dbReference>